<dbReference type="AlphaFoldDB" id="A0A1H4GLE3"/>
<evidence type="ECO:0000313" key="3">
    <source>
        <dbReference type="EMBL" id="SEB09820.1"/>
    </source>
</evidence>
<feature type="signal peptide" evidence="1">
    <location>
        <begin position="1"/>
        <end position="18"/>
    </location>
</feature>
<proteinExistence type="predicted"/>
<reference evidence="4" key="1">
    <citation type="submission" date="2016-10" db="EMBL/GenBank/DDBJ databases">
        <authorList>
            <person name="Varghese N."/>
            <person name="Submissions S."/>
        </authorList>
    </citation>
    <scope>NUCLEOTIDE SEQUENCE [LARGE SCALE GENOMIC DNA]</scope>
    <source>
        <strain evidence="4">LMG 24000</strain>
    </source>
</reference>
<dbReference type="OrthoDB" id="1494661at2"/>
<organism evidence="3 4">
    <name type="scientific">Paraburkholderia sartisoli</name>
    <dbReference type="NCBI Taxonomy" id="83784"/>
    <lineage>
        <taxon>Bacteria</taxon>
        <taxon>Pseudomonadati</taxon>
        <taxon>Pseudomonadota</taxon>
        <taxon>Betaproteobacteria</taxon>
        <taxon>Burkholderiales</taxon>
        <taxon>Burkholderiaceae</taxon>
        <taxon>Paraburkholderia</taxon>
    </lineage>
</organism>
<name>A0A1H4GLE3_9BURK</name>
<feature type="domain" description="ABC-type transport auxiliary lipoprotein component" evidence="2">
    <location>
        <begin position="29"/>
        <end position="186"/>
    </location>
</feature>
<dbReference type="RefSeq" id="WP_090535395.1">
    <property type="nucleotide sequence ID" value="NZ_FNRQ01000006.1"/>
</dbReference>
<dbReference type="SUPFAM" id="SSF159594">
    <property type="entry name" value="XCC0632-like"/>
    <property type="match status" value="1"/>
</dbReference>
<dbReference type="Pfam" id="PF03886">
    <property type="entry name" value="ABC_trans_aux"/>
    <property type="match status" value="1"/>
</dbReference>
<accession>A0A1H4GLE3</accession>
<dbReference type="EMBL" id="FNRQ01000006">
    <property type="protein sequence ID" value="SEB09820.1"/>
    <property type="molecule type" value="Genomic_DNA"/>
</dbReference>
<evidence type="ECO:0000313" key="4">
    <source>
        <dbReference type="Proteomes" id="UP000198638"/>
    </source>
</evidence>
<dbReference type="Proteomes" id="UP000198638">
    <property type="component" value="Unassembled WGS sequence"/>
</dbReference>
<keyword evidence="4" id="KW-1185">Reference proteome</keyword>
<dbReference type="STRING" id="83784.SAMN05192564_10694"/>
<keyword evidence="1" id="KW-0732">Signal</keyword>
<dbReference type="PROSITE" id="PS51257">
    <property type="entry name" value="PROKAR_LIPOPROTEIN"/>
    <property type="match status" value="1"/>
</dbReference>
<evidence type="ECO:0000259" key="2">
    <source>
        <dbReference type="Pfam" id="PF03886"/>
    </source>
</evidence>
<dbReference type="InterPro" id="IPR005586">
    <property type="entry name" value="ABC_trans_aux"/>
</dbReference>
<dbReference type="Gene3D" id="3.40.50.10610">
    <property type="entry name" value="ABC-type transport auxiliary lipoprotein component"/>
    <property type="match status" value="1"/>
</dbReference>
<sequence length="195" mass="20786">MNRSTLLFFTMIALGLFAGCATSPASKFYTLNPVQVAEPSKAVDRVVIAFDPVSVPELVDRPQIVSRLGANRVSIDEFARWAEPLKRQIPRVLAADLAQLIPGAAVSTYPQRTDESAYRVSVDVQSFDSSMDGTVMLVVIWSVRPPKQGEKVGGRSVVSGSATGPGYDAVANAYSRALASVASDIAAATHSAMRQ</sequence>
<protein>
    <recommendedName>
        <fullName evidence="2">ABC-type transport auxiliary lipoprotein component domain-containing protein</fullName>
    </recommendedName>
</protein>
<feature type="chain" id="PRO_5011633518" description="ABC-type transport auxiliary lipoprotein component domain-containing protein" evidence="1">
    <location>
        <begin position="19"/>
        <end position="195"/>
    </location>
</feature>
<evidence type="ECO:0000256" key="1">
    <source>
        <dbReference type="SAM" id="SignalP"/>
    </source>
</evidence>
<gene>
    <name evidence="3" type="ORF">SAMN05192564_10694</name>
</gene>